<proteinExistence type="predicted"/>
<gene>
    <name evidence="2" type="ORF">M0813_11255</name>
</gene>
<evidence type="ECO:0000313" key="2">
    <source>
        <dbReference type="EMBL" id="KAJ6255695.1"/>
    </source>
</evidence>
<keyword evidence="1" id="KW-1133">Transmembrane helix</keyword>
<organism evidence="2 3">
    <name type="scientific">Anaeramoeba flamelloides</name>
    <dbReference type="NCBI Taxonomy" id="1746091"/>
    <lineage>
        <taxon>Eukaryota</taxon>
        <taxon>Metamonada</taxon>
        <taxon>Anaeramoebidae</taxon>
        <taxon>Anaeramoeba</taxon>
    </lineage>
</organism>
<accession>A0ABQ8ZFK0</accession>
<keyword evidence="3" id="KW-1185">Reference proteome</keyword>
<keyword evidence="1" id="KW-0812">Transmembrane</keyword>
<dbReference type="Proteomes" id="UP001150062">
    <property type="component" value="Unassembled WGS sequence"/>
</dbReference>
<dbReference type="EMBL" id="JAOAOG010000003">
    <property type="protein sequence ID" value="KAJ6255695.1"/>
    <property type="molecule type" value="Genomic_DNA"/>
</dbReference>
<sequence length="681" mass="75942">MFVTHGIVTNEHSKFEAKLLDESVCPNIINYNQVSSSCNVTNNELCYPSTRCYNDLYCLQDNTGRSCQQSEKCWSEICSNEICTIKKASGKYCNINEECYSGKCIDSVCEGIKENQPCNIEGPDRQCEKGLFCASSKGVCIKQIEEEVECGSYLKPGKTDYKIACKPGLICDPSNSSYDEGFCVPLHSRPSGSSCGIADSCEYGLGCINGVCSASDQECDQINENQCALTHYCKCNDEHSSGKCIQLSNSDCQYEASQLVDCLSINKCNYGEQFGTGSCIHSFCWLQSREFQCCSQRGFDTSYIPNIGIDCTKRHCGKNKYVGFKEKCDDYELLCQEGLFCKNIDPSSGSEMVCITDNTGDECQNDQDCYWGHCNNEKCDGVRGVGADCDNNEQCSTGICNHSKCWGVEEGTECVPDPNNKVCGKGSFCDNIIEKKCIQQLKSGDDCTNWIDEPNFDYTCESMHVCDVIVENNTKRGICKPIRGVQKGEKCGSQQVCAPPYQCIGNLCIEKSLCNEKDNIYCPSGFNCQCQTNYSGNCVQIANTDCQDEYQQLLECNQKFECETNEAFVVGSCQYHNCKEENNNFQCCLQKGFSDSYYLSKLITCPKASPTPSPSVSQVKDDVKNQSHKWAIGFGVAIPLCIILIITVYFFFKRHRKNRFKNGLDDRLLEKSVSSDEQEQN</sequence>
<name>A0ABQ8ZFK0_9EUKA</name>
<evidence type="ECO:0000256" key="1">
    <source>
        <dbReference type="SAM" id="Phobius"/>
    </source>
</evidence>
<evidence type="ECO:0000313" key="3">
    <source>
        <dbReference type="Proteomes" id="UP001150062"/>
    </source>
</evidence>
<protein>
    <submittedName>
        <fullName evidence="2">Dd-gdca protein</fullName>
    </submittedName>
</protein>
<reference evidence="2" key="1">
    <citation type="submission" date="2022-08" db="EMBL/GenBank/DDBJ databases">
        <title>Novel sulfate-reducing endosymbionts in the free-living metamonad Anaeramoeba.</title>
        <authorList>
            <person name="Jerlstrom-Hultqvist J."/>
            <person name="Cepicka I."/>
            <person name="Gallot-Lavallee L."/>
            <person name="Salas-Leiva D."/>
            <person name="Curtis B.A."/>
            <person name="Zahonova K."/>
            <person name="Pipaliya S."/>
            <person name="Dacks J."/>
            <person name="Roger A.J."/>
        </authorList>
    </citation>
    <scope>NUCLEOTIDE SEQUENCE</scope>
    <source>
        <strain evidence="2">Schooner1</strain>
    </source>
</reference>
<comment type="caution">
    <text evidence="2">The sequence shown here is derived from an EMBL/GenBank/DDBJ whole genome shotgun (WGS) entry which is preliminary data.</text>
</comment>
<dbReference type="InterPro" id="IPR052326">
    <property type="entry name" value="Diff-Dev_Assoc_Protein"/>
</dbReference>
<keyword evidence="1" id="KW-0472">Membrane</keyword>
<feature type="transmembrane region" description="Helical" evidence="1">
    <location>
        <begin position="630"/>
        <end position="652"/>
    </location>
</feature>
<dbReference type="PANTHER" id="PTHR33459:SF7">
    <property type="entry name" value="DD-GDCA PROTEIN"/>
    <property type="match status" value="1"/>
</dbReference>
<dbReference type="PANTHER" id="PTHR33459">
    <property type="entry name" value="DD-GDCA PROTEIN"/>
    <property type="match status" value="1"/>
</dbReference>